<dbReference type="InterPro" id="IPR002861">
    <property type="entry name" value="Reeler_dom"/>
</dbReference>
<evidence type="ECO:0008006" key="8">
    <source>
        <dbReference type="Google" id="ProtNLM"/>
    </source>
</evidence>
<name>A0A8S2W9I1_9BILA</name>
<dbReference type="InterPro" id="IPR005018">
    <property type="entry name" value="DOMON_domain"/>
</dbReference>
<evidence type="ECO:0000256" key="2">
    <source>
        <dbReference type="ARBA" id="ARBA00004141"/>
    </source>
</evidence>
<dbReference type="GO" id="GO:0016020">
    <property type="term" value="C:membrane"/>
    <property type="evidence" value="ECO:0007669"/>
    <property type="project" value="UniProtKB-SubCell"/>
</dbReference>
<feature type="domain" description="DOMON" evidence="4">
    <location>
        <begin position="166"/>
        <end position="205"/>
    </location>
</feature>
<feature type="non-terminal residue" evidence="6">
    <location>
        <position position="205"/>
    </location>
</feature>
<accession>A0A8S2W9I1</accession>
<comment type="subcellular location">
    <subcellularLocation>
        <location evidence="2">Membrane</location>
        <topology evidence="2">Multi-pass membrane protein</topology>
    </subcellularLocation>
</comment>
<evidence type="ECO:0000313" key="7">
    <source>
        <dbReference type="Proteomes" id="UP000681722"/>
    </source>
</evidence>
<dbReference type="Gene3D" id="2.60.40.4060">
    <property type="entry name" value="Reeler domain"/>
    <property type="match status" value="1"/>
</dbReference>
<comment type="caution">
    <text evidence="6">The sequence shown here is derived from an EMBL/GenBank/DDBJ whole genome shotgun (WGS) entry which is preliminary data.</text>
</comment>
<reference evidence="6" key="1">
    <citation type="submission" date="2021-02" db="EMBL/GenBank/DDBJ databases">
        <authorList>
            <person name="Nowell W R."/>
        </authorList>
    </citation>
    <scope>NUCLEOTIDE SEQUENCE</scope>
</reference>
<dbReference type="InterPro" id="IPR051237">
    <property type="entry name" value="Ferric-chelate_Red/DefProt"/>
</dbReference>
<feature type="domain" description="Reelin" evidence="5">
    <location>
        <begin position="1"/>
        <end position="149"/>
    </location>
</feature>
<dbReference type="AlphaFoldDB" id="A0A8S2W9I1"/>
<dbReference type="PANTHER" id="PTHR45828:SF36">
    <property type="entry name" value="REELIN DOMAIN-CONTAINING PROTEIN"/>
    <property type="match status" value="1"/>
</dbReference>
<keyword evidence="3" id="KW-0408">Iron</keyword>
<evidence type="ECO:0000259" key="4">
    <source>
        <dbReference type="PROSITE" id="PS50836"/>
    </source>
</evidence>
<gene>
    <name evidence="6" type="ORF">SRO942_LOCUS41587</name>
</gene>
<evidence type="ECO:0000259" key="5">
    <source>
        <dbReference type="PROSITE" id="PS51019"/>
    </source>
</evidence>
<comment type="cofactor">
    <cofactor evidence="1">
        <name>heme b</name>
        <dbReference type="ChEBI" id="CHEBI:60344"/>
    </cofactor>
</comment>
<evidence type="ECO:0000256" key="3">
    <source>
        <dbReference type="ARBA" id="ARBA00023004"/>
    </source>
</evidence>
<sequence length="205" mass="22497">MTPQHGQTSQQCQNNYVIEPEKLNYQPGEILQVNVHGKTNIDLFKGVLLIAYDINNNVVGTWATTDTNVQTIACGYDNGGITHVDNTDKQNIIAYWNSKQTSSASAIVKFKATIVKQYSVFYVGCFNAILTLNNVSTETTSSSLATSESLFMSESLSTTTPATMDIGVDIMWTYTDGLTTVTIIANNLQVQQWIGFGLSLDDKMV</sequence>
<evidence type="ECO:0000313" key="6">
    <source>
        <dbReference type="EMBL" id="CAF4438985.1"/>
    </source>
</evidence>
<dbReference type="Proteomes" id="UP000681722">
    <property type="component" value="Unassembled WGS sequence"/>
</dbReference>
<organism evidence="6 7">
    <name type="scientific">Didymodactylos carnosus</name>
    <dbReference type="NCBI Taxonomy" id="1234261"/>
    <lineage>
        <taxon>Eukaryota</taxon>
        <taxon>Metazoa</taxon>
        <taxon>Spiralia</taxon>
        <taxon>Gnathifera</taxon>
        <taxon>Rotifera</taxon>
        <taxon>Eurotatoria</taxon>
        <taxon>Bdelloidea</taxon>
        <taxon>Philodinida</taxon>
        <taxon>Philodinidae</taxon>
        <taxon>Didymodactylos</taxon>
    </lineage>
</organism>
<evidence type="ECO:0000256" key="1">
    <source>
        <dbReference type="ARBA" id="ARBA00001970"/>
    </source>
</evidence>
<dbReference type="OrthoDB" id="2419613at2759"/>
<dbReference type="Pfam" id="PF02014">
    <property type="entry name" value="Reeler"/>
    <property type="match status" value="1"/>
</dbReference>
<dbReference type="PROSITE" id="PS50836">
    <property type="entry name" value="DOMON"/>
    <property type="match status" value="1"/>
</dbReference>
<dbReference type="PROSITE" id="PS51019">
    <property type="entry name" value="REELIN"/>
    <property type="match status" value="1"/>
</dbReference>
<dbReference type="CDD" id="cd08544">
    <property type="entry name" value="Reeler"/>
    <property type="match status" value="1"/>
</dbReference>
<dbReference type="PANTHER" id="PTHR45828">
    <property type="entry name" value="CYTOCHROME B561/FERRIC REDUCTASE TRANSMEMBRANE"/>
    <property type="match status" value="1"/>
</dbReference>
<proteinExistence type="predicted"/>
<dbReference type="InterPro" id="IPR042307">
    <property type="entry name" value="Reeler_sf"/>
</dbReference>
<dbReference type="EMBL" id="CAJOBC010096275">
    <property type="protein sequence ID" value="CAF4438985.1"/>
    <property type="molecule type" value="Genomic_DNA"/>
</dbReference>
<protein>
    <recommendedName>
        <fullName evidence="8">DOMON domain-containing protein</fullName>
    </recommendedName>
</protein>